<dbReference type="Proteomes" id="UP000694865">
    <property type="component" value="Unplaced"/>
</dbReference>
<dbReference type="RefSeq" id="XP_006814643.1">
    <property type="nucleotide sequence ID" value="XM_006814580.1"/>
</dbReference>
<sequence>MVVIFVAGGNAMKATSVVHGIIGGVEFLYRFHFHIQMHVQALLFYPALLVLALNILTLRHCQFFCLIHRSNWSWNGQYRMKNNKTCFVLKCLHRSSSTQLRVGGRNPIVMQKYNSFNCTSRLQ</sequence>
<evidence type="ECO:0000313" key="3">
    <source>
        <dbReference type="RefSeq" id="XP_006814643.1"/>
    </source>
</evidence>
<dbReference type="GeneID" id="102800536"/>
<keyword evidence="1" id="KW-1133">Transmembrane helix</keyword>
<proteinExistence type="predicted"/>
<keyword evidence="2" id="KW-1185">Reference proteome</keyword>
<keyword evidence="1" id="KW-0812">Transmembrane</keyword>
<evidence type="ECO:0000313" key="2">
    <source>
        <dbReference type="Proteomes" id="UP000694865"/>
    </source>
</evidence>
<organism evidence="2 3">
    <name type="scientific">Saccoglossus kowalevskii</name>
    <name type="common">Acorn worm</name>
    <dbReference type="NCBI Taxonomy" id="10224"/>
    <lineage>
        <taxon>Eukaryota</taxon>
        <taxon>Metazoa</taxon>
        <taxon>Hemichordata</taxon>
        <taxon>Enteropneusta</taxon>
        <taxon>Harrimaniidae</taxon>
        <taxon>Saccoglossus</taxon>
    </lineage>
</organism>
<reference evidence="3" key="1">
    <citation type="submission" date="2025-08" db="UniProtKB">
        <authorList>
            <consortium name="RefSeq"/>
        </authorList>
    </citation>
    <scope>IDENTIFICATION</scope>
    <source>
        <tissue evidence="3">Testes</tissue>
    </source>
</reference>
<evidence type="ECO:0000256" key="1">
    <source>
        <dbReference type="SAM" id="Phobius"/>
    </source>
</evidence>
<gene>
    <name evidence="3" type="primary">LOC102800536</name>
</gene>
<accession>A0ABM0M3Q2</accession>
<name>A0ABM0M3Q2_SACKO</name>
<protein>
    <submittedName>
        <fullName evidence="3">Uncharacterized protein LOC102800536</fullName>
    </submittedName>
</protein>
<feature type="transmembrane region" description="Helical" evidence="1">
    <location>
        <begin position="37"/>
        <end position="56"/>
    </location>
</feature>
<keyword evidence="1" id="KW-0472">Membrane</keyword>